<name>A0A1F8AI16_9EURO</name>
<keyword evidence="2" id="KW-1185">Reference proteome</keyword>
<dbReference type="GeneID" id="34443601"/>
<evidence type="ECO:0000313" key="1">
    <source>
        <dbReference type="EMBL" id="OGM50985.1"/>
    </source>
</evidence>
<dbReference type="RefSeq" id="XP_022394702.1">
    <property type="nucleotide sequence ID" value="XM_022527341.1"/>
</dbReference>
<gene>
    <name evidence="1" type="ORF">ABOM_000211</name>
</gene>
<evidence type="ECO:0000313" key="2">
    <source>
        <dbReference type="Proteomes" id="UP000179179"/>
    </source>
</evidence>
<proteinExistence type="predicted"/>
<dbReference type="OrthoDB" id="2101715at2759"/>
<dbReference type="STRING" id="109264.A0A1F8AI16"/>
<reference evidence="1 2" key="1">
    <citation type="journal article" date="2016" name="Genome Biol. Evol.">
        <title>Draft genome sequence of an aflatoxigenic Aspergillus species, A. bombycis.</title>
        <authorList>
            <person name="Moore G.G."/>
            <person name="Mack B.M."/>
            <person name="Beltz S.B."/>
            <person name="Gilbert M.K."/>
        </authorList>
    </citation>
    <scope>NUCLEOTIDE SEQUENCE [LARGE SCALE GENOMIC DNA]</scope>
    <source>
        <strain evidence="2">NRRL 26010</strain>
    </source>
</reference>
<comment type="caution">
    <text evidence="1">The sequence shown here is derived from an EMBL/GenBank/DDBJ whole genome shotgun (WGS) entry which is preliminary data.</text>
</comment>
<accession>A0A1F8AI16</accession>
<dbReference type="AlphaFoldDB" id="A0A1F8AI16"/>
<dbReference type="Proteomes" id="UP000179179">
    <property type="component" value="Unassembled WGS sequence"/>
</dbReference>
<dbReference type="EMBL" id="LYCR01000001">
    <property type="protein sequence ID" value="OGM50985.1"/>
    <property type="molecule type" value="Genomic_DNA"/>
</dbReference>
<sequence length="121" mass="13055">MVTRIVAPGAHSDVIDASTGHQELARAAGLRYPAAPSAGYCLATLNAWLAALHEQPVRFILADLYPSLNKWVAMARQLAESGRKECRKFDLCFHHFDDPAAAKVLRSAIQPSGAFKTGAPI</sequence>
<protein>
    <submittedName>
        <fullName evidence="1">Uncharacterized protein</fullName>
    </submittedName>
</protein>
<organism evidence="1 2">
    <name type="scientific">Aspergillus bombycis</name>
    <dbReference type="NCBI Taxonomy" id="109264"/>
    <lineage>
        <taxon>Eukaryota</taxon>
        <taxon>Fungi</taxon>
        <taxon>Dikarya</taxon>
        <taxon>Ascomycota</taxon>
        <taxon>Pezizomycotina</taxon>
        <taxon>Eurotiomycetes</taxon>
        <taxon>Eurotiomycetidae</taxon>
        <taxon>Eurotiales</taxon>
        <taxon>Aspergillaceae</taxon>
        <taxon>Aspergillus</taxon>
    </lineage>
</organism>